<dbReference type="GeneID" id="89531092"/>
<dbReference type="AlphaFoldDB" id="A0A4R3ZNQ8"/>
<dbReference type="RefSeq" id="WP_131886441.1">
    <property type="nucleotide sequence ID" value="NZ_CP143053.1"/>
</dbReference>
<dbReference type="NCBIfam" id="NF047389">
    <property type="entry name" value="ATPase_Sll1717"/>
    <property type="match status" value="1"/>
</dbReference>
<evidence type="ECO:0000313" key="1">
    <source>
        <dbReference type="EMBL" id="TCW20613.1"/>
    </source>
</evidence>
<proteinExistence type="predicted"/>
<sequence length="487" mass="55461">MKELVQIDSFGAIDADADELLRDCFEDHPAYLELKAQRRFLVLGRKGAGKTAIYKRIITEQSFDQFSFGYSFDDYPWAHHKLQEETGVPVERRYIHSWKYLILIAVSKILLNQDGSQPWSEEAHESLARLEAFMVDSYGSRNPDMTQLFSPERVLQVKGRLSLGAAAGDIARIRVRDLPIHIQDVNRTLASTVMSALNPTLSYFICFDQLDLGFDPDDASYSARLSGLIMAARDLFIQGRHSGKNFCPAVFLRDDIFEDLQFEDKNKIAENYSTRVVWSDSGSSPTLKELMEKRFTNALAEAGDDDLVNWSDVFDETKEMPSRQNKYKHICDRTFLRPRDMIKFCNTVLDAHKSGLDGSQFTNSSVHEAREEYSDYLLRELDDEVAKHSPNFNTYLEVLKSIGTEQFTLAQFESNLQLRDLAVVEPTNSAMSTLFEFSVVSYLKPGGRGGGSAWIWRYKDPRARFDPSANSFRVHPGLKEALDLTRG</sequence>
<organism evidence="1 2">
    <name type="scientific">Dietzia cinnamea</name>
    <dbReference type="NCBI Taxonomy" id="321318"/>
    <lineage>
        <taxon>Bacteria</taxon>
        <taxon>Bacillati</taxon>
        <taxon>Actinomycetota</taxon>
        <taxon>Actinomycetes</taxon>
        <taxon>Mycobacteriales</taxon>
        <taxon>Dietziaceae</taxon>
        <taxon>Dietzia</taxon>
    </lineage>
</organism>
<protein>
    <recommendedName>
        <fullName evidence="3">ATPase</fullName>
    </recommendedName>
</protein>
<name>A0A4R3ZNQ8_9ACTN</name>
<accession>A0A4R3ZNQ8</accession>
<dbReference type="Proteomes" id="UP000295805">
    <property type="component" value="Unassembled WGS sequence"/>
</dbReference>
<evidence type="ECO:0008006" key="3">
    <source>
        <dbReference type="Google" id="ProtNLM"/>
    </source>
</evidence>
<gene>
    <name evidence="1" type="ORF">EDD19_13011</name>
</gene>
<comment type="caution">
    <text evidence="1">The sequence shown here is derived from an EMBL/GenBank/DDBJ whole genome shotgun (WGS) entry which is preliminary data.</text>
</comment>
<dbReference type="InterPro" id="IPR059206">
    <property type="entry name" value="Sll1717-like"/>
</dbReference>
<dbReference type="EMBL" id="SMCX01000030">
    <property type="protein sequence ID" value="TCW20613.1"/>
    <property type="molecule type" value="Genomic_DNA"/>
</dbReference>
<reference evidence="1 2" key="1">
    <citation type="submission" date="2019-03" db="EMBL/GenBank/DDBJ databases">
        <title>Root nodule microbial communities of legume samples collected from USA, Mexico and Botswana.</title>
        <authorList>
            <person name="Hirsch A."/>
        </authorList>
    </citation>
    <scope>NUCLEOTIDE SEQUENCE [LARGE SCALE GENOMIC DNA]</scope>
    <source>
        <strain evidence="1 2">55</strain>
    </source>
</reference>
<evidence type="ECO:0000313" key="2">
    <source>
        <dbReference type="Proteomes" id="UP000295805"/>
    </source>
</evidence>